<evidence type="ECO:0000313" key="2">
    <source>
        <dbReference type="Proteomes" id="UP000193928"/>
    </source>
</evidence>
<protein>
    <submittedName>
        <fullName evidence="1">Uncharacterized protein</fullName>
    </submittedName>
</protein>
<proteinExistence type="predicted"/>
<sequence length="91" mass="10156">MPAPDIFNFDDSNLATYDPKKINRVLSEQPALYINHLRIARSIAGWADRLDADATTSGAEFQRGYAKALREIAAHLRQADYVEGGPMIVEH</sequence>
<comment type="caution">
    <text evidence="1">The sequence shown here is derived from an EMBL/GenBank/DDBJ whole genome shotgun (WGS) entry which is preliminary data.</text>
</comment>
<gene>
    <name evidence="1" type="ORF">AWC08_04435</name>
</gene>
<reference evidence="1 2" key="1">
    <citation type="submission" date="2016-01" db="EMBL/GenBank/DDBJ databases">
        <title>The new phylogeny of the genus Mycobacterium.</title>
        <authorList>
            <person name="Tarcisio F."/>
            <person name="Conor M."/>
            <person name="Antonella G."/>
            <person name="Elisabetta G."/>
            <person name="Giulia F.S."/>
            <person name="Sara T."/>
            <person name="Anna F."/>
            <person name="Clotilde B."/>
            <person name="Roberto B."/>
            <person name="Veronica D.S."/>
            <person name="Fabio R."/>
            <person name="Monica P."/>
            <person name="Olivier J."/>
            <person name="Enrico T."/>
            <person name="Nicola S."/>
        </authorList>
    </citation>
    <scope>NUCLEOTIDE SEQUENCE [LARGE SCALE GENOMIC DNA]</scope>
    <source>
        <strain evidence="1 2">DSM 44160</strain>
    </source>
</reference>
<accession>A0A1X1VRY1</accession>
<dbReference type="Proteomes" id="UP000193928">
    <property type="component" value="Unassembled WGS sequence"/>
</dbReference>
<keyword evidence="2" id="KW-1185">Reference proteome</keyword>
<dbReference type="EMBL" id="LQOY01000216">
    <property type="protein sequence ID" value="ORV71823.1"/>
    <property type="molecule type" value="Genomic_DNA"/>
</dbReference>
<evidence type="ECO:0000313" key="1">
    <source>
        <dbReference type="EMBL" id="ORV71823.1"/>
    </source>
</evidence>
<dbReference type="RefSeq" id="WP_008253499.1">
    <property type="nucleotide sequence ID" value="NZ_JACKSU010000016.1"/>
</dbReference>
<name>A0A1X1VRY1_MYCGO</name>
<dbReference type="AlphaFoldDB" id="A0A1X1VRY1"/>
<organism evidence="1 2">
    <name type="scientific">Mycobacterium gordonae</name>
    <dbReference type="NCBI Taxonomy" id="1778"/>
    <lineage>
        <taxon>Bacteria</taxon>
        <taxon>Bacillati</taxon>
        <taxon>Actinomycetota</taxon>
        <taxon>Actinomycetes</taxon>
        <taxon>Mycobacteriales</taxon>
        <taxon>Mycobacteriaceae</taxon>
        <taxon>Mycobacterium</taxon>
    </lineage>
</organism>